<proteinExistence type="predicted"/>
<evidence type="ECO:0000313" key="1">
    <source>
        <dbReference type="EMBL" id="GFQ94155.1"/>
    </source>
</evidence>
<protein>
    <submittedName>
        <fullName evidence="1">Uncharacterized protein</fullName>
    </submittedName>
</protein>
<dbReference type="EMBL" id="BMAO01014314">
    <property type="protein sequence ID" value="GFQ94155.1"/>
    <property type="molecule type" value="Genomic_DNA"/>
</dbReference>
<keyword evidence="2" id="KW-1185">Reference proteome</keyword>
<evidence type="ECO:0000313" key="2">
    <source>
        <dbReference type="Proteomes" id="UP000887116"/>
    </source>
</evidence>
<organism evidence="1 2">
    <name type="scientific">Trichonephila clavata</name>
    <name type="common">Joro spider</name>
    <name type="synonym">Nephila clavata</name>
    <dbReference type="NCBI Taxonomy" id="2740835"/>
    <lineage>
        <taxon>Eukaryota</taxon>
        <taxon>Metazoa</taxon>
        <taxon>Ecdysozoa</taxon>
        <taxon>Arthropoda</taxon>
        <taxon>Chelicerata</taxon>
        <taxon>Arachnida</taxon>
        <taxon>Araneae</taxon>
        <taxon>Araneomorphae</taxon>
        <taxon>Entelegynae</taxon>
        <taxon>Araneoidea</taxon>
        <taxon>Nephilidae</taxon>
        <taxon>Trichonephila</taxon>
    </lineage>
</organism>
<reference evidence="1" key="1">
    <citation type="submission" date="2020-07" db="EMBL/GenBank/DDBJ databases">
        <title>Multicomponent nature underlies the extraordinary mechanical properties of spider dragline silk.</title>
        <authorList>
            <person name="Kono N."/>
            <person name="Nakamura H."/>
            <person name="Mori M."/>
            <person name="Yoshida Y."/>
            <person name="Ohtoshi R."/>
            <person name="Malay A.D."/>
            <person name="Moran D.A.P."/>
            <person name="Tomita M."/>
            <person name="Numata K."/>
            <person name="Arakawa K."/>
        </authorList>
    </citation>
    <scope>NUCLEOTIDE SEQUENCE</scope>
</reference>
<dbReference type="Proteomes" id="UP000887116">
    <property type="component" value="Unassembled WGS sequence"/>
</dbReference>
<sequence>MYFFIVALLVSKHAEDITERKEIRISSNQQNKEELLRKPDLLSLFSFLFPVSVLPESIVCEKQLSCFFRSTIAFRDRVNDWLIQK</sequence>
<name>A0A8X6J6R8_TRICU</name>
<dbReference type="AlphaFoldDB" id="A0A8X6J6R8"/>
<accession>A0A8X6J6R8</accession>
<comment type="caution">
    <text evidence="1">The sequence shown here is derived from an EMBL/GenBank/DDBJ whole genome shotgun (WGS) entry which is preliminary data.</text>
</comment>
<gene>
    <name evidence="1" type="ORF">TNCT_528161</name>
</gene>